<dbReference type="EMBL" id="JAEKJR010000003">
    <property type="protein sequence ID" value="MBN8432260.1"/>
    <property type="molecule type" value="Genomic_DNA"/>
</dbReference>
<proteinExistence type="predicted"/>
<evidence type="ECO:0000313" key="2">
    <source>
        <dbReference type="Proteomes" id="UP000664293"/>
    </source>
</evidence>
<sequence>MRRRFAPLLRKKYTKQAAPERGVMQYGELHEHIKEDVSGIDSGFSDPYCTGFQASDKEFL</sequence>
<dbReference type="RefSeq" id="WP_207003978.1">
    <property type="nucleotide sequence ID" value="NZ_JAEKJR010000003.1"/>
</dbReference>
<comment type="caution">
    <text evidence="1">The sequence shown here is derived from an EMBL/GenBank/DDBJ whole genome shotgun (WGS) entry which is preliminary data.</text>
</comment>
<keyword evidence="2" id="KW-1185">Reference proteome</keyword>
<organism evidence="1 2">
    <name type="scientific">Microbulbifer salipaludis</name>
    <dbReference type="NCBI Taxonomy" id="187980"/>
    <lineage>
        <taxon>Bacteria</taxon>
        <taxon>Pseudomonadati</taxon>
        <taxon>Pseudomonadota</taxon>
        <taxon>Gammaproteobacteria</taxon>
        <taxon>Cellvibrionales</taxon>
        <taxon>Microbulbiferaceae</taxon>
        <taxon>Microbulbifer</taxon>
    </lineage>
</organism>
<reference evidence="1 2" key="1">
    <citation type="submission" date="2020-12" db="EMBL/GenBank/DDBJ databases">
        <title>Oil enriched cultivation method for isolating marine PHA-producing bacteria.</title>
        <authorList>
            <person name="Zheng W."/>
            <person name="Yu S."/>
            <person name="Huang Y."/>
        </authorList>
    </citation>
    <scope>NUCLEOTIDE SEQUENCE [LARGE SCALE GENOMIC DNA]</scope>
    <source>
        <strain evidence="1 2">SN0-2</strain>
    </source>
</reference>
<gene>
    <name evidence="1" type="ORF">JF535_15535</name>
</gene>
<accession>A0ABS3EAC0</accession>
<dbReference type="Proteomes" id="UP000664293">
    <property type="component" value="Unassembled WGS sequence"/>
</dbReference>
<protein>
    <submittedName>
        <fullName evidence="1">Uncharacterized protein</fullName>
    </submittedName>
</protein>
<name>A0ABS3EAC0_9GAMM</name>
<evidence type="ECO:0000313" key="1">
    <source>
        <dbReference type="EMBL" id="MBN8432260.1"/>
    </source>
</evidence>